<dbReference type="Gene3D" id="3.90.220.20">
    <property type="entry name" value="DNA methylase specificity domains"/>
    <property type="match status" value="2"/>
</dbReference>
<evidence type="ECO:0000259" key="4">
    <source>
        <dbReference type="Pfam" id="PF01420"/>
    </source>
</evidence>
<dbReference type="AlphaFoldDB" id="A0A1V3GAZ8"/>
<accession>A0A1V3GAZ8</accession>
<dbReference type="GO" id="GO:0003677">
    <property type="term" value="F:DNA binding"/>
    <property type="evidence" value="ECO:0007669"/>
    <property type="project" value="UniProtKB-KW"/>
</dbReference>
<comment type="caution">
    <text evidence="5">The sequence shown here is derived from an EMBL/GenBank/DDBJ whole genome shotgun (WGS) entry which is preliminary data.</text>
</comment>
<dbReference type="InterPro" id="IPR052021">
    <property type="entry name" value="Type-I_RS_S_subunit"/>
</dbReference>
<dbReference type="RefSeq" id="WP_077359440.1">
    <property type="nucleotide sequence ID" value="NZ_MQMF01000001.1"/>
</dbReference>
<proteinExistence type="inferred from homology"/>
<protein>
    <recommendedName>
        <fullName evidence="4">Type I restriction modification DNA specificity domain-containing protein</fullName>
    </recommendedName>
</protein>
<dbReference type="GO" id="GO:0009307">
    <property type="term" value="P:DNA restriction-modification system"/>
    <property type="evidence" value="ECO:0007669"/>
    <property type="project" value="UniProtKB-KW"/>
</dbReference>
<sequence>MKNPKLTKYVNYKDSEIEWIGKVPSNWEVKRLKEISEINKRSLSEKTPASYEFNYIDIGSVAYGEKGFTTERMNFKEAPSRAKRIVKKGDIIISTVRTYLKAITSIDEDVSDLICSTGFAVISPNKGVFNKYYSYFITSDIFVNEICAQSKGVSYPATNSSVIGDLFCLIPPYTEQKAIADYLDVQLIQIDRKIDLLTQKAKHYNKLKLSLIDETVMQGFDKNAIFKDCGIDWIGDIPNHWKIKRLKELGFLYSGLSGKKGEDFTDEHKYSSNFIPFVNIANNQFISTNDMKKVVIYPNEKQNKVSKNDLFFLMSSENHNDIGKSALLKEELPNTYLNSFCRGFRITKKGIDPNFINYLLTSQKYRNRISVEGKGFTRINLKIEKLNDLILIIPPYSEQKAISDYLDIKTAQINLIVKTIHSQISKLKELRKNIINDVVTGKIKVAEEGVKNERTALSR</sequence>
<dbReference type="InterPro" id="IPR000055">
    <property type="entry name" value="Restrct_endonuc_typeI_TRD"/>
</dbReference>
<keyword evidence="3" id="KW-0238">DNA-binding</keyword>
<dbReference type="PANTHER" id="PTHR30408:SF12">
    <property type="entry name" value="TYPE I RESTRICTION ENZYME MJAVIII SPECIFICITY SUBUNIT"/>
    <property type="match status" value="1"/>
</dbReference>
<name>A0A1V3GAZ8_9BACL</name>
<dbReference type="PANTHER" id="PTHR30408">
    <property type="entry name" value="TYPE-1 RESTRICTION ENZYME ECOKI SPECIFICITY PROTEIN"/>
    <property type="match status" value="1"/>
</dbReference>
<evidence type="ECO:0000256" key="3">
    <source>
        <dbReference type="ARBA" id="ARBA00023125"/>
    </source>
</evidence>
<reference evidence="5 6" key="1">
    <citation type="submission" date="2016-11" db="EMBL/GenBank/DDBJ databases">
        <authorList>
            <person name="Jaros S."/>
            <person name="Januszkiewicz K."/>
            <person name="Wedrychowicz H."/>
        </authorList>
    </citation>
    <scope>NUCLEOTIDE SEQUENCE [LARGE SCALE GENOMIC DNA]</scope>
    <source>
        <strain evidence="5 6">Con a/3</strain>
    </source>
</reference>
<dbReference type="InterPro" id="IPR044946">
    <property type="entry name" value="Restrct_endonuc_typeI_TRD_sf"/>
</dbReference>
<evidence type="ECO:0000256" key="1">
    <source>
        <dbReference type="ARBA" id="ARBA00010923"/>
    </source>
</evidence>
<gene>
    <name evidence="5" type="ORF">UN64_02090</name>
</gene>
<dbReference type="SUPFAM" id="SSF116734">
    <property type="entry name" value="DNA methylase specificity domain"/>
    <property type="match status" value="2"/>
</dbReference>
<keyword evidence="2" id="KW-0680">Restriction system</keyword>
<dbReference type="EMBL" id="MQMF01000001">
    <property type="protein sequence ID" value="OOE14025.1"/>
    <property type="molecule type" value="Genomic_DNA"/>
</dbReference>
<evidence type="ECO:0000313" key="5">
    <source>
        <dbReference type="EMBL" id="OOE14025.1"/>
    </source>
</evidence>
<feature type="domain" description="Type I restriction modification DNA specificity" evidence="4">
    <location>
        <begin position="24"/>
        <end position="199"/>
    </location>
</feature>
<dbReference type="CDD" id="cd17252">
    <property type="entry name" value="RMtype1_S_EcoKI-TRD1-CR1_like"/>
    <property type="match status" value="1"/>
</dbReference>
<evidence type="ECO:0000313" key="6">
    <source>
        <dbReference type="Proteomes" id="UP000188597"/>
    </source>
</evidence>
<comment type="similarity">
    <text evidence="1">Belongs to the type-I restriction system S methylase family.</text>
</comment>
<organism evidence="5 6">
    <name type="scientific">Fictibacillus arsenicus</name>
    <dbReference type="NCBI Taxonomy" id="255247"/>
    <lineage>
        <taxon>Bacteria</taxon>
        <taxon>Bacillati</taxon>
        <taxon>Bacillota</taxon>
        <taxon>Bacilli</taxon>
        <taxon>Bacillales</taxon>
        <taxon>Fictibacillaceae</taxon>
        <taxon>Fictibacillus</taxon>
    </lineage>
</organism>
<dbReference type="Pfam" id="PF01420">
    <property type="entry name" value="Methylase_S"/>
    <property type="match status" value="2"/>
</dbReference>
<dbReference type="Proteomes" id="UP000188597">
    <property type="component" value="Unassembled WGS sequence"/>
</dbReference>
<evidence type="ECO:0000256" key="2">
    <source>
        <dbReference type="ARBA" id="ARBA00022747"/>
    </source>
</evidence>
<dbReference type="OrthoDB" id="9795776at2"/>
<feature type="domain" description="Type I restriction modification DNA specificity" evidence="4">
    <location>
        <begin position="238"/>
        <end position="424"/>
    </location>
</feature>